<dbReference type="GO" id="GO:0005829">
    <property type="term" value="C:cytosol"/>
    <property type="evidence" value="ECO:0007669"/>
    <property type="project" value="TreeGrafter"/>
</dbReference>
<proteinExistence type="predicted"/>
<dbReference type="InterPro" id="IPR036188">
    <property type="entry name" value="FAD/NAD-bd_sf"/>
</dbReference>
<accession>A0A4R7J9D1</accession>
<keyword evidence="1" id="KW-0285">Flavoprotein</keyword>
<feature type="region of interest" description="Disordered" evidence="3">
    <location>
        <begin position="367"/>
        <end position="386"/>
    </location>
</feature>
<dbReference type="InterPro" id="IPR023210">
    <property type="entry name" value="NADP_OxRdtase_dom"/>
</dbReference>
<dbReference type="InterPro" id="IPR050523">
    <property type="entry name" value="AKR_Detox_Biosynth"/>
</dbReference>
<dbReference type="Pfam" id="PF00890">
    <property type="entry name" value="FAD_binding_2"/>
    <property type="match status" value="1"/>
</dbReference>
<dbReference type="GO" id="GO:0033765">
    <property type="term" value="F:steroid dehydrogenase activity, acting on the CH-CH group of donors"/>
    <property type="evidence" value="ECO:0007669"/>
    <property type="project" value="UniProtKB-ARBA"/>
</dbReference>
<keyword evidence="7" id="KW-1185">Reference proteome</keyword>
<dbReference type="InterPro" id="IPR036812">
    <property type="entry name" value="NAD(P)_OxRdtase_dom_sf"/>
</dbReference>
<dbReference type="Gene3D" id="3.90.700.10">
    <property type="entry name" value="Succinate dehydrogenase/fumarate reductase flavoprotein, catalytic domain"/>
    <property type="match status" value="1"/>
</dbReference>
<dbReference type="InterPro" id="IPR020471">
    <property type="entry name" value="AKR"/>
</dbReference>
<dbReference type="SUPFAM" id="SSF56425">
    <property type="entry name" value="Succinate dehydrogenase/fumarate reductase flavoprotein, catalytic domain"/>
    <property type="match status" value="1"/>
</dbReference>
<keyword evidence="2" id="KW-0560">Oxidoreductase</keyword>
<comment type="caution">
    <text evidence="6">The sequence shown here is derived from an EMBL/GenBank/DDBJ whole genome shotgun (WGS) entry which is preliminary data.</text>
</comment>
<dbReference type="Pfam" id="PF00248">
    <property type="entry name" value="Aldo_ket_red"/>
    <property type="match status" value="1"/>
</dbReference>
<dbReference type="AlphaFoldDB" id="A0A4R7J9D1"/>
<sequence length="759" mass="83232">MDESHGPHTKAIPKIATRVTQGIGGLAVGREYIAGGHALAAGLYAGVLKAKIPVWTETAVVELVTDGDRVAGVVVDQRGERVTVTARRGVILAAGGFDHDLDMRHEYQSETITDDSTFGSPGNTGDAIKQARAVGADVALMDQSWWFPAWAPLPGGSPQVLLAERSLPGSLIANQHGERFINEAIDYMSFGQRVRELEKAGTPAESMWLIFDQRYRNGYVFAGGVFPRMPLPDAWYEAGIAHRGKTVGELAKSVGLPQAALLKTLHRYNTLASAGVDDDFGRGESAYDRYYGDPTVTPNPNLRPLRGKLYAVKVILGDLGTCGGIRADEHGRAAYRRQPDRRAVRDRQRRSQRLRPYLSRRRCHHRARTRLRPDHRPARRGHTERPLSRTRVRCEVGRTGVGTIDHRHTDARRFMQVRQLGNGPTVSVLGLGCNNFGMKIDAEQTNEVVGAALDAGITHFDTAEMYGDGLSEEFLGRALGSRRDEVVVATKFLPRPAEEPYTPGALAARIRSGCEQSLRRLGTDRIDLYYQHYPDPQAPAEEALETLASLVAEGKVVHIASSNVTAEQIVSDQQTAAQRDLPAFCGTQIEWNLLNRQVEESIVPAAVSAGMGVVPYYPLASVLLTGKYHRGQAFPKGSRFDELPFFSQVATDDNLARVDRLAAFADDRGHTLLELAFAWLLAQAPVGRLGDRRCHLRRAGRHECGQHDLEADRGRSAAVGVPELTARPGSTGHSDPHPWSALRHGQPAGAITETHRELW</sequence>
<evidence type="ECO:0000256" key="2">
    <source>
        <dbReference type="ARBA" id="ARBA00023002"/>
    </source>
</evidence>
<dbReference type="Gene3D" id="3.50.50.60">
    <property type="entry name" value="FAD/NAD(P)-binding domain"/>
    <property type="match status" value="1"/>
</dbReference>
<reference evidence="6 7" key="1">
    <citation type="submission" date="2019-03" db="EMBL/GenBank/DDBJ databases">
        <title>Genomic Encyclopedia of Archaeal and Bacterial Type Strains, Phase II (KMG-II): from individual species to whole genera.</title>
        <authorList>
            <person name="Goeker M."/>
        </authorList>
    </citation>
    <scope>NUCLEOTIDE SEQUENCE [LARGE SCALE GENOMIC DNA]</scope>
    <source>
        <strain evidence="6 7">DSM 24323</strain>
    </source>
</reference>
<evidence type="ECO:0000259" key="4">
    <source>
        <dbReference type="Pfam" id="PF00248"/>
    </source>
</evidence>
<dbReference type="PRINTS" id="PR00069">
    <property type="entry name" value="ALDKETRDTASE"/>
</dbReference>
<protein>
    <submittedName>
        <fullName evidence="6">Aryl-alcohol dehydrogenase-like predicted oxidoreductase</fullName>
    </submittedName>
</protein>
<feature type="compositionally biased region" description="Basic residues" evidence="3">
    <location>
        <begin position="347"/>
        <end position="357"/>
    </location>
</feature>
<gene>
    <name evidence="6" type="ORF">CLV29_1582</name>
</gene>
<evidence type="ECO:0000256" key="3">
    <source>
        <dbReference type="SAM" id="MobiDB-lite"/>
    </source>
</evidence>
<dbReference type="Proteomes" id="UP000295371">
    <property type="component" value="Unassembled WGS sequence"/>
</dbReference>
<dbReference type="PANTHER" id="PTHR43364:SF4">
    <property type="entry name" value="NAD(P)-LINKED OXIDOREDUCTASE SUPERFAMILY PROTEIN"/>
    <property type="match status" value="1"/>
</dbReference>
<evidence type="ECO:0000259" key="5">
    <source>
        <dbReference type="Pfam" id="PF00890"/>
    </source>
</evidence>
<evidence type="ECO:0000313" key="6">
    <source>
        <dbReference type="EMBL" id="TDT33945.1"/>
    </source>
</evidence>
<dbReference type="PANTHER" id="PTHR43364">
    <property type="entry name" value="NADH-SPECIFIC METHYLGLYOXAL REDUCTASE-RELATED"/>
    <property type="match status" value="1"/>
</dbReference>
<name>A0A4R7J9D1_9ACTN</name>
<dbReference type="RefSeq" id="WP_279586459.1">
    <property type="nucleotide sequence ID" value="NZ_SOAW01000001.1"/>
</dbReference>
<organism evidence="6 7">
    <name type="scientific">Naumannella halotolerans</name>
    <dbReference type="NCBI Taxonomy" id="993414"/>
    <lineage>
        <taxon>Bacteria</taxon>
        <taxon>Bacillati</taxon>
        <taxon>Actinomycetota</taxon>
        <taxon>Actinomycetes</taxon>
        <taxon>Propionibacteriales</taxon>
        <taxon>Propionibacteriaceae</taxon>
        <taxon>Naumannella</taxon>
    </lineage>
</organism>
<evidence type="ECO:0000256" key="1">
    <source>
        <dbReference type="ARBA" id="ARBA00022630"/>
    </source>
</evidence>
<feature type="compositionally biased region" description="Basic and acidic residues" evidence="3">
    <location>
        <begin position="371"/>
        <end position="386"/>
    </location>
</feature>
<dbReference type="InterPro" id="IPR003953">
    <property type="entry name" value="FAD-dep_OxRdtase_2_FAD-bd"/>
</dbReference>
<feature type="domain" description="FAD-dependent oxidoreductase 2 FAD-binding" evidence="5">
    <location>
        <begin position="30"/>
        <end position="334"/>
    </location>
</feature>
<dbReference type="EMBL" id="SOAW01000001">
    <property type="protein sequence ID" value="TDT33945.1"/>
    <property type="molecule type" value="Genomic_DNA"/>
</dbReference>
<dbReference type="InterPro" id="IPR027477">
    <property type="entry name" value="Succ_DH/fumarate_Rdtase_cat_sf"/>
</dbReference>
<dbReference type="SUPFAM" id="SSF51430">
    <property type="entry name" value="NAD(P)-linked oxidoreductase"/>
    <property type="match status" value="1"/>
</dbReference>
<feature type="region of interest" description="Disordered" evidence="3">
    <location>
        <begin position="333"/>
        <end position="357"/>
    </location>
</feature>
<feature type="compositionally biased region" description="Basic and acidic residues" evidence="3">
    <location>
        <begin position="333"/>
        <end position="346"/>
    </location>
</feature>
<dbReference type="Gene3D" id="3.20.20.100">
    <property type="entry name" value="NADP-dependent oxidoreductase domain"/>
    <property type="match status" value="1"/>
</dbReference>
<dbReference type="SUPFAM" id="SSF51905">
    <property type="entry name" value="FAD/NAD(P)-binding domain"/>
    <property type="match status" value="1"/>
</dbReference>
<feature type="domain" description="NADP-dependent oxidoreductase" evidence="4">
    <location>
        <begin position="429"/>
        <end position="686"/>
    </location>
</feature>
<feature type="region of interest" description="Disordered" evidence="3">
    <location>
        <begin position="723"/>
        <end position="759"/>
    </location>
</feature>
<evidence type="ECO:0000313" key="7">
    <source>
        <dbReference type="Proteomes" id="UP000295371"/>
    </source>
</evidence>